<comment type="catalytic activity">
    <reaction evidence="4">
        <text>a 2-deoxystreptamine antibiotic + acetyl-CoA = an N(3)-acetyl-2-deoxystreptamine antibiotic + CoA + H(+)</text>
        <dbReference type="Rhea" id="RHEA:12665"/>
        <dbReference type="ChEBI" id="CHEBI:15378"/>
        <dbReference type="ChEBI" id="CHEBI:57287"/>
        <dbReference type="ChEBI" id="CHEBI:57288"/>
        <dbReference type="ChEBI" id="CHEBI:57921"/>
        <dbReference type="ChEBI" id="CHEBI:77452"/>
        <dbReference type="EC" id="2.3.1.81"/>
    </reaction>
</comment>
<accession>A0A2P8E8Y5</accession>
<comment type="caution">
    <text evidence="5">The sequence shown here is derived from an EMBL/GenBank/DDBJ whole genome shotgun (WGS) entry which is preliminary data.</text>
</comment>
<keyword evidence="4" id="KW-0046">Antibiotic resistance</keyword>
<dbReference type="OrthoDB" id="7330654at2"/>
<dbReference type="GO" id="GO:0046677">
    <property type="term" value="P:response to antibiotic"/>
    <property type="evidence" value="ECO:0007669"/>
    <property type="project" value="UniProtKB-KW"/>
</dbReference>
<evidence type="ECO:0000256" key="4">
    <source>
        <dbReference type="RuleBase" id="RU365031"/>
    </source>
</evidence>
<dbReference type="InterPro" id="IPR003679">
    <property type="entry name" value="Amioglycoside_AcTrfase"/>
</dbReference>
<dbReference type="PANTHER" id="PTHR11104:SF0">
    <property type="entry name" value="SPBETA PROPHAGE-DERIVED AMINOGLYCOSIDE N(3')-ACETYLTRANSFERASE-LIKE PROTEIN YOKD"/>
    <property type="match status" value="1"/>
</dbReference>
<proteinExistence type="inferred from homology"/>
<dbReference type="EC" id="2.3.1.-" evidence="4"/>
<dbReference type="SUPFAM" id="SSF110710">
    <property type="entry name" value="TTHA0583/YokD-like"/>
    <property type="match status" value="1"/>
</dbReference>
<sequence>MIGENRSVHRQSKSDVLTRSSLADDLRGLGLADGDAVMIHAAFRQVGTVLGGPDTLVDAVLDVVGAEGTLLSYQDWELSTDVWDDDGRVIDALREHVPPFDPATARPARDHGVVAATVGTRPGVRRSGNPGASVAAVGARADEFTAAHPLDFGYGEDSPFARLVASGGRVLMVGAPLDTMTILHHAEHLADLPGKRRIHVEYPLATPAGTEWRIVEEYDTSAPVVDGPPDDYFGFIVTNFLATGDGRRGTVGAADSVLVDAAGITSFAVSWLEEKYGR</sequence>
<dbReference type="NCBIfam" id="NF033082">
    <property type="entry name" value="AAC_3"/>
    <property type="match status" value="1"/>
</dbReference>
<keyword evidence="6" id="KW-1185">Reference proteome</keyword>
<evidence type="ECO:0000313" key="5">
    <source>
        <dbReference type="EMBL" id="PSL05933.1"/>
    </source>
</evidence>
<organism evidence="5 6">
    <name type="scientific">Haloactinopolyspora alba</name>
    <dbReference type="NCBI Taxonomy" id="648780"/>
    <lineage>
        <taxon>Bacteria</taxon>
        <taxon>Bacillati</taxon>
        <taxon>Actinomycetota</taxon>
        <taxon>Actinomycetes</taxon>
        <taxon>Jiangellales</taxon>
        <taxon>Jiangellaceae</taxon>
        <taxon>Haloactinopolyspora</taxon>
    </lineage>
</organism>
<evidence type="ECO:0000256" key="1">
    <source>
        <dbReference type="ARBA" id="ARBA00006383"/>
    </source>
</evidence>
<comment type="similarity">
    <text evidence="1 4">Belongs to the antibiotic N-acetyltransferase family.</text>
</comment>
<evidence type="ECO:0000256" key="2">
    <source>
        <dbReference type="ARBA" id="ARBA00022679"/>
    </source>
</evidence>
<dbReference type="InterPro" id="IPR028345">
    <property type="entry name" value="Antibiotic_NAT-like"/>
</dbReference>
<reference evidence="5 6" key="1">
    <citation type="submission" date="2018-03" db="EMBL/GenBank/DDBJ databases">
        <title>Genomic Encyclopedia of Archaeal and Bacterial Type Strains, Phase II (KMG-II): from individual species to whole genera.</title>
        <authorList>
            <person name="Goeker M."/>
        </authorList>
    </citation>
    <scope>NUCLEOTIDE SEQUENCE [LARGE SCALE GENOMIC DNA]</scope>
    <source>
        <strain evidence="5 6">DSM 45211</strain>
    </source>
</reference>
<dbReference type="GO" id="GO:0046353">
    <property type="term" value="F:aminoglycoside 3-N-acetyltransferase activity"/>
    <property type="evidence" value="ECO:0007669"/>
    <property type="project" value="UniProtKB-EC"/>
</dbReference>
<dbReference type="AlphaFoldDB" id="A0A2P8E8Y5"/>
<name>A0A2P8E8Y5_9ACTN</name>
<protein>
    <recommendedName>
        <fullName evidence="4">Aminoglycoside N(3)-acetyltransferase</fullName>
        <ecNumber evidence="4">2.3.1.-</ecNumber>
    </recommendedName>
</protein>
<evidence type="ECO:0000256" key="3">
    <source>
        <dbReference type="ARBA" id="ARBA00023315"/>
    </source>
</evidence>
<dbReference type="PANTHER" id="PTHR11104">
    <property type="entry name" value="AMINOGLYCOSIDE N3-ACETYLTRANSFERASE"/>
    <property type="match status" value="1"/>
</dbReference>
<evidence type="ECO:0000313" key="6">
    <source>
        <dbReference type="Proteomes" id="UP000243528"/>
    </source>
</evidence>
<gene>
    <name evidence="5" type="ORF">CLV30_10385</name>
</gene>
<dbReference type="Pfam" id="PF02522">
    <property type="entry name" value="Antibiotic_NAT"/>
    <property type="match status" value="1"/>
</dbReference>
<dbReference type="EMBL" id="PYGE01000003">
    <property type="protein sequence ID" value="PSL05933.1"/>
    <property type="molecule type" value="Genomic_DNA"/>
</dbReference>
<dbReference type="Proteomes" id="UP000243528">
    <property type="component" value="Unassembled WGS sequence"/>
</dbReference>
<keyword evidence="3 4" id="KW-0012">Acyltransferase</keyword>
<keyword evidence="2 4" id="KW-0808">Transferase</keyword>